<dbReference type="Proteomes" id="UP000314294">
    <property type="component" value="Unassembled WGS sequence"/>
</dbReference>
<sequence>MNPERAVIQQQQQQRWTLAERGEEDYKPDKPGGMGPPGMPSFGGMLPITGLGAAAALWKRK</sequence>
<feature type="compositionally biased region" description="Basic and acidic residues" evidence="1">
    <location>
        <begin position="18"/>
        <end position="30"/>
    </location>
</feature>
<reference evidence="3 4" key="1">
    <citation type="submission" date="2019-03" db="EMBL/GenBank/DDBJ databases">
        <title>First draft genome of Liparis tanakae, snailfish: a comprehensive survey of snailfish specific genes.</title>
        <authorList>
            <person name="Kim W."/>
            <person name="Song I."/>
            <person name="Jeong J.-H."/>
            <person name="Kim D."/>
            <person name="Kim S."/>
            <person name="Ryu S."/>
            <person name="Song J.Y."/>
            <person name="Lee S.K."/>
        </authorList>
    </citation>
    <scope>NUCLEOTIDE SEQUENCE [LARGE SCALE GENOMIC DNA]</scope>
    <source>
        <tissue evidence="3">Muscle</tissue>
    </source>
</reference>
<evidence type="ECO:0000256" key="1">
    <source>
        <dbReference type="SAM" id="MobiDB-lite"/>
    </source>
</evidence>
<gene>
    <name evidence="3" type="ORF">EYF80_055995</name>
</gene>
<keyword evidence="2" id="KW-0472">Membrane</keyword>
<organism evidence="3 4">
    <name type="scientific">Liparis tanakae</name>
    <name type="common">Tanaka's snailfish</name>
    <dbReference type="NCBI Taxonomy" id="230148"/>
    <lineage>
        <taxon>Eukaryota</taxon>
        <taxon>Metazoa</taxon>
        <taxon>Chordata</taxon>
        <taxon>Craniata</taxon>
        <taxon>Vertebrata</taxon>
        <taxon>Euteleostomi</taxon>
        <taxon>Actinopterygii</taxon>
        <taxon>Neopterygii</taxon>
        <taxon>Teleostei</taxon>
        <taxon>Neoteleostei</taxon>
        <taxon>Acanthomorphata</taxon>
        <taxon>Eupercaria</taxon>
        <taxon>Perciformes</taxon>
        <taxon>Cottioidei</taxon>
        <taxon>Cottales</taxon>
        <taxon>Liparidae</taxon>
        <taxon>Liparis</taxon>
    </lineage>
</organism>
<comment type="caution">
    <text evidence="3">The sequence shown here is derived from an EMBL/GenBank/DDBJ whole genome shotgun (WGS) entry which is preliminary data.</text>
</comment>
<keyword evidence="2" id="KW-1133">Transmembrane helix</keyword>
<accession>A0A4Z2EY27</accession>
<name>A0A4Z2EY27_9TELE</name>
<keyword evidence="4" id="KW-1185">Reference proteome</keyword>
<evidence type="ECO:0000256" key="2">
    <source>
        <dbReference type="SAM" id="Phobius"/>
    </source>
</evidence>
<evidence type="ECO:0000313" key="3">
    <source>
        <dbReference type="EMBL" id="TNN33847.1"/>
    </source>
</evidence>
<evidence type="ECO:0000313" key="4">
    <source>
        <dbReference type="Proteomes" id="UP000314294"/>
    </source>
</evidence>
<keyword evidence="2" id="KW-0812">Transmembrane</keyword>
<feature type="region of interest" description="Disordered" evidence="1">
    <location>
        <begin position="1"/>
        <end position="44"/>
    </location>
</feature>
<feature type="transmembrane region" description="Helical" evidence="2">
    <location>
        <begin position="39"/>
        <end position="58"/>
    </location>
</feature>
<proteinExistence type="predicted"/>
<dbReference type="AlphaFoldDB" id="A0A4Z2EY27"/>
<dbReference type="EMBL" id="SRLO01002113">
    <property type="protein sequence ID" value="TNN33847.1"/>
    <property type="molecule type" value="Genomic_DNA"/>
</dbReference>
<protein>
    <submittedName>
        <fullName evidence="3">Uncharacterized protein</fullName>
    </submittedName>
</protein>